<evidence type="ECO:0000256" key="2">
    <source>
        <dbReference type="ARBA" id="ARBA00022827"/>
    </source>
</evidence>
<evidence type="ECO:0000256" key="3">
    <source>
        <dbReference type="ARBA" id="ARBA00023002"/>
    </source>
</evidence>
<keyword evidence="2" id="KW-0274">FAD</keyword>
<dbReference type="GeneID" id="19108096"/>
<dbReference type="HOGENOM" id="CLU_019225_1_0_1"/>
<dbReference type="EMBL" id="KB445564">
    <property type="protein sequence ID" value="EMC91068.1"/>
    <property type="molecule type" value="Genomic_DNA"/>
</dbReference>
<dbReference type="RefSeq" id="XP_007681559.1">
    <property type="nucleotide sequence ID" value="XM_007683369.1"/>
</dbReference>
<dbReference type="KEGG" id="bcom:BAUCODRAFT_126990"/>
<evidence type="ECO:0008006" key="7">
    <source>
        <dbReference type="Google" id="ProtNLM"/>
    </source>
</evidence>
<keyword evidence="4" id="KW-0812">Transmembrane</keyword>
<dbReference type="SUPFAM" id="SSF51905">
    <property type="entry name" value="FAD/NAD(P)-binding domain"/>
    <property type="match status" value="2"/>
</dbReference>
<organism evidence="5 6">
    <name type="scientific">Baudoinia panamericana (strain UAMH 10762)</name>
    <name type="common">Angels' share fungus</name>
    <name type="synonym">Baudoinia compniacensis (strain UAMH 10762)</name>
    <dbReference type="NCBI Taxonomy" id="717646"/>
    <lineage>
        <taxon>Eukaryota</taxon>
        <taxon>Fungi</taxon>
        <taxon>Dikarya</taxon>
        <taxon>Ascomycota</taxon>
        <taxon>Pezizomycotina</taxon>
        <taxon>Dothideomycetes</taxon>
        <taxon>Dothideomycetidae</taxon>
        <taxon>Mycosphaerellales</taxon>
        <taxon>Teratosphaeriaceae</taxon>
        <taxon>Baudoinia</taxon>
    </lineage>
</organism>
<dbReference type="GO" id="GO:0016491">
    <property type="term" value="F:oxidoreductase activity"/>
    <property type="evidence" value="ECO:0007669"/>
    <property type="project" value="UniProtKB-KW"/>
</dbReference>
<feature type="transmembrane region" description="Helical" evidence="4">
    <location>
        <begin position="12"/>
        <end position="31"/>
    </location>
</feature>
<evidence type="ECO:0000313" key="5">
    <source>
        <dbReference type="EMBL" id="EMC91068.1"/>
    </source>
</evidence>
<name>M2MIH0_BAUPA</name>
<accession>M2MIH0</accession>
<keyword evidence="3" id="KW-0560">Oxidoreductase</keyword>
<dbReference type="AlphaFoldDB" id="M2MIH0"/>
<dbReference type="OrthoDB" id="2915840at2759"/>
<dbReference type="OMA" id="IFWQNCT"/>
<proteinExistence type="predicted"/>
<keyword evidence="4" id="KW-0472">Membrane</keyword>
<evidence type="ECO:0000313" key="6">
    <source>
        <dbReference type="Proteomes" id="UP000011761"/>
    </source>
</evidence>
<keyword evidence="6" id="KW-1185">Reference proteome</keyword>
<dbReference type="eggNOG" id="KOG1399">
    <property type="taxonomic scope" value="Eukaryota"/>
</dbReference>
<keyword evidence="1" id="KW-0285">Flavoprotein</keyword>
<protein>
    <recommendedName>
        <fullName evidence="7">FAD/NAD(P)-binding domain-containing protein</fullName>
    </recommendedName>
</protein>
<evidence type="ECO:0000256" key="1">
    <source>
        <dbReference type="ARBA" id="ARBA00022630"/>
    </source>
</evidence>
<dbReference type="Gene3D" id="3.50.50.60">
    <property type="entry name" value="FAD/NAD(P)-binding domain"/>
    <property type="match status" value="3"/>
</dbReference>
<reference evidence="5 6" key="1">
    <citation type="journal article" date="2012" name="PLoS Pathog.">
        <title>Diverse lifestyles and strategies of plant pathogenesis encoded in the genomes of eighteen Dothideomycetes fungi.</title>
        <authorList>
            <person name="Ohm R.A."/>
            <person name="Feau N."/>
            <person name="Henrissat B."/>
            <person name="Schoch C.L."/>
            <person name="Horwitz B.A."/>
            <person name="Barry K.W."/>
            <person name="Condon B.J."/>
            <person name="Copeland A.C."/>
            <person name="Dhillon B."/>
            <person name="Glaser F."/>
            <person name="Hesse C.N."/>
            <person name="Kosti I."/>
            <person name="LaButti K."/>
            <person name="Lindquist E.A."/>
            <person name="Lucas S."/>
            <person name="Salamov A.A."/>
            <person name="Bradshaw R.E."/>
            <person name="Ciuffetti L."/>
            <person name="Hamelin R.C."/>
            <person name="Kema G.H.J."/>
            <person name="Lawrence C."/>
            <person name="Scott J.A."/>
            <person name="Spatafora J.W."/>
            <person name="Turgeon B.G."/>
            <person name="de Wit P.J.G.M."/>
            <person name="Zhong S."/>
            <person name="Goodwin S.B."/>
            <person name="Grigoriev I.V."/>
        </authorList>
    </citation>
    <scope>NUCLEOTIDE SEQUENCE [LARGE SCALE GENOMIC DNA]</scope>
    <source>
        <strain evidence="5 6">UAMH 10762</strain>
    </source>
</reference>
<gene>
    <name evidence="5" type="ORF">BAUCODRAFT_126990</name>
</gene>
<keyword evidence="4" id="KW-1133">Transmembrane helix</keyword>
<dbReference type="InterPro" id="IPR050346">
    <property type="entry name" value="FMO-like"/>
</dbReference>
<dbReference type="Pfam" id="PF13738">
    <property type="entry name" value="Pyr_redox_3"/>
    <property type="match status" value="1"/>
</dbReference>
<evidence type="ECO:0000256" key="4">
    <source>
        <dbReference type="SAM" id="Phobius"/>
    </source>
</evidence>
<dbReference type="Proteomes" id="UP000011761">
    <property type="component" value="Unassembled WGS sequence"/>
</dbReference>
<dbReference type="PANTHER" id="PTHR23023">
    <property type="entry name" value="DIMETHYLANILINE MONOOXYGENASE"/>
    <property type="match status" value="1"/>
</dbReference>
<dbReference type="InterPro" id="IPR036188">
    <property type="entry name" value="FAD/NAD-bd_sf"/>
</dbReference>
<sequence length="594" mass="66491">MTGNVESGVLDLLIIGAGVYGICAASTYLALHPESKLIVLDEDEDVGGVWSRSRHYPLFWSQSGVRVSGFPDVPFRPPADAERFYDLPEARSLGQYLHDYVDMKVYDGQSLRERFAFRATVKDVRKAEDGLWRVTAEQDSTELRYMATKVIVATGLTSLPNMPNLPGRETFQGLVVHQKDIGRSRILTPEEPDIEKHEHVTIYGGGKSAADLAYAAATDTLRHRKVTWVIRSSGSGPLSVSHPKPPVPGYRNVTELACTRAIAALSSANPYLPESSWREWLWNSAVGEWLLNKIWTSTETKVVSAADFVGREGKLPGFEGLQPTGSARWLTSPIGLLQRDDWWDVIARKVQVCRGEIARLEPDHLVLNDGRVVSTDVLICATGWKQEFPFFSAKEAARLGLPIPLNETKLVDDERQLWRAEDSEAEKRVLARWPYLAQVLKVKANEVRATPYRLYRYTIPLHDHSIAFLGTAAVPNAYHTAVVQSLLAIAHLDGNLKLPTEAEMADDIAFVNAWSRIRYPLIGHPGNVLNFEMLSFTDIVLDQLGLSSHRLPAETRKRWTGWWQDLTQPSLAADYAGLIDEYRKKYHQSGTRAS</sequence>